<protein>
    <submittedName>
        <fullName evidence="4">7TM_GPCR_Srx domain-containing protein</fullName>
    </submittedName>
</protein>
<evidence type="ECO:0000313" key="4">
    <source>
        <dbReference type="WBParaSite" id="SRAE_2000482800.1"/>
    </source>
</evidence>
<keyword evidence="1" id="KW-0472">Membrane</keyword>
<proteinExistence type="predicted"/>
<reference evidence="2 3" key="1">
    <citation type="submission" date="2014-09" db="EMBL/GenBank/DDBJ databases">
        <authorList>
            <person name="Martin A.A."/>
        </authorList>
    </citation>
    <scope>NUCLEOTIDE SEQUENCE</scope>
    <source>
        <strain evidence="3">ED321</strain>
        <strain evidence="2">ED321 Heterogonic</strain>
    </source>
</reference>
<organism evidence="2">
    <name type="scientific">Strongyloides ratti</name>
    <name type="common">Parasitic roundworm</name>
    <dbReference type="NCBI Taxonomy" id="34506"/>
    <lineage>
        <taxon>Eukaryota</taxon>
        <taxon>Metazoa</taxon>
        <taxon>Ecdysozoa</taxon>
        <taxon>Nematoda</taxon>
        <taxon>Chromadorea</taxon>
        <taxon>Rhabditida</taxon>
        <taxon>Tylenchina</taxon>
        <taxon>Panagrolaimomorpha</taxon>
        <taxon>Strongyloidoidea</taxon>
        <taxon>Strongyloididae</taxon>
        <taxon>Strongyloides</taxon>
    </lineage>
</organism>
<sequence>MFELMFITSYTRAIAICKPTKYELWVSNKKIYLYIVISICIGLIIGSVSATYESKYVFDLGNDRLLPLYINSDSSYFIAGYTLGLYLPLLITSLILNSIAVGQLKMKKIDSSINNKADVNLQYFSVISFIIFFIFGTIYISRAIAFFVDIELIAIIGQQIIPYVVDAATFGLFYLSCITSSQLKKLCFLRKQSLKKTLITVKNITKT</sequence>
<dbReference type="CTD" id="36382567"/>
<reference evidence="4" key="2">
    <citation type="submission" date="2020-12" db="UniProtKB">
        <authorList>
            <consortium name="WormBaseParasite"/>
        </authorList>
    </citation>
    <scope>IDENTIFICATION</scope>
</reference>
<dbReference type="EMBL" id="LN609529">
    <property type="protein sequence ID" value="CEF70194.1"/>
    <property type="molecule type" value="Genomic_DNA"/>
</dbReference>
<evidence type="ECO:0000256" key="1">
    <source>
        <dbReference type="SAM" id="Phobius"/>
    </source>
</evidence>
<dbReference type="WormBase" id="SRAE_2000482800">
    <property type="protein sequence ID" value="SRP02631"/>
    <property type="gene ID" value="WBGene00265074"/>
</dbReference>
<dbReference type="SUPFAM" id="SSF81321">
    <property type="entry name" value="Family A G protein-coupled receptor-like"/>
    <property type="match status" value="1"/>
</dbReference>
<dbReference type="AlphaFoldDB" id="A0A090LPY7"/>
<feature type="transmembrane region" description="Helical" evidence="1">
    <location>
        <begin position="76"/>
        <end position="100"/>
    </location>
</feature>
<feature type="transmembrane region" description="Helical" evidence="1">
    <location>
        <begin position="152"/>
        <end position="175"/>
    </location>
</feature>
<evidence type="ECO:0000313" key="5">
    <source>
        <dbReference type="WormBase" id="SRAE_2000482800"/>
    </source>
</evidence>
<accession>A0A090LPY7</accession>
<dbReference type="RefSeq" id="XP_024509393.1">
    <property type="nucleotide sequence ID" value="XM_024643757.1"/>
</dbReference>
<name>A0A090LPY7_STRRB</name>
<dbReference type="GeneID" id="36382567"/>
<keyword evidence="1" id="KW-1133">Transmembrane helix</keyword>
<keyword evidence="1" id="KW-0812">Transmembrane</keyword>
<dbReference type="Proteomes" id="UP000035682">
    <property type="component" value="Unplaced"/>
</dbReference>
<evidence type="ECO:0000313" key="3">
    <source>
        <dbReference type="Proteomes" id="UP000035682"/>
    </source>
</evidence>
<feature type="transmembrane region" description="Helical" evidence="1">
    <location>
        <begin position="31"/>
        <end position="52"/>
    </location>
</feature>
<feature type="transmembrane region" description="Helical" evidence="1">
    <location>
        <begin position="121"/>
        <end position="140"/>
    </location>
</feature>
<keyword evidence="3" id="KW-1185">Reference proteome</keyword>
<gene>
    <name evidence="2 4 5" type="ORF">SRAE_2000482800</name>
</gene>
<dbReference type="WBParaSite" id="SRAE_2000482800.1">
    <property type="protein sequence ID" value="SRAE_2000482800.1"/>
    <property type="gene ID" value="WBGene00265074"/>
</dbReference>
<dbReference type="Gene3D" id="1.20.1070.10">
    <property type="entry name" value="Rhodopsin 7-helix transmembrane proteins"/>
    <property type="match status" value="1"/>
</dbReference>
<evidence type="ECO:0000313" key="2">
    <source>
        <dbReference type="EMBL" id="CEF70194.1"/>
    </source>
</evidence>